<dbReference type="RefSeq" id="WP_214297266.1">
    <property type="nucleotide sequence ID" value="NZ_JAHDYS010000005.1"/>
</dbReference>
<dbReference type="Proteomes" id="UP000784128">
    <property type="component" value="Unassembled WGS sequence"/>
</dbReference>
<sequence length="93" mass="10754">MNDQPKEKTLHKLRSNLVEMRDGLLELQSALEKLHRALQYKQRVIQEGFKHEGMENAGNLIHAGVPLRENPAALTDLVRRMADSRNRVRETKN</sequence>
<gene>
    <name evidence="1" type="ORF">KJB30_06855</name>
</gene>
<keyword evidence="2" id="KW-1185">Reference proteome</keyword>
<evidence type="ECO:0000313" key="2">
    <source>
        <dbReference type="Proteomes" id="UP000784128"/>
    </source>
</evidence>
<evidence type="ECO:0000313" key="1">
    <source>
        <dbReference type="EMBL" id="MBT1071494.1"/>
    </source>
</evidence>
<name>A0ABS5U764_9BACT</name>
<proteinExistence type="predicted"/>
<protein>
    <submittedName>
        <fullName evidence="1">Uncharacterized protein</fullName>
    </submittedName>
</protein>
<organism evidence="1 2">
    <name type="scientific">Pelotalea chapellei</name>
    <dbReference type="NCBI Taxonomy" id="44671"/>
    <lineage>
        <taxon>Bacteria</taxon>
        <taxon>Pseudomonadati</taxon>
        <taxon>Thermodesulfobacteriota</taxon>
        <taxon>Desulfuromonadia</taxon>
        <taxon>Geobacterales</taxon>
        <taxon>Geobacteraceae</taxon>
        <taxon>Pelotalea</taxon>
    </lineage>
</organism>
<dbReference type="EMBL" id="JAHDYS010000005">
    <property type="protein sequence ID" value="MBT1071494.1"/>
    <property type="molecule type" value="Genomic_DNA"/>
</dbReference>
<accession>A0ABS5U764</accession>
<comment type="caution">
    <text evidence="1">The sequence shown here is derived from an EMBL/GenBank/DDBJ whole genome shotgun (WGS) entry which is preliminary data.</text>
</comment>
<reference evidence="1 2" key="1">
    <citation type="submission" date="2021-05" db="EMBL/GenBank/DDBJ databases">
        <title>The draft genome of Geobacter chapellei DSM 13688.</title>
        <authorList>
            <person name="Xu Z."/>
            <person name="Masuda Y."/>
            <person name="Itoh H."/>
            <person name="Senoo K."/>
        </authorList>
    </citation>
    <scope>NUCLEOTIDE SEQUENCE [LARGE SCALE GENOMIC DNA]</scope>
    <source>
        <strain evidence="1 2">DSM 13688</strain>
    </source>
</reference>